<organism evidence="2 3">
    <name type="scientific">Urbifossiella limnaea</name>
    <dbReference type="NCBI Taxonomy" id="2528023"/>
    <lineage>
        <taxon>Bacteria</taxon>
        <taxon>Pseudomonadati</taxon>
        <taxon>Planctomycetota</taxon>
        <taxon>Planctomycetia</taxon>
        <taxon>Gemmatales</taxon>
        <taxon>Gemmataceae</taxon>
        <taxon>Urbifossiella</taxon>
    </lineage>
</organism>
<keyword evidence="1" id="KW-0732">Signal</keyword>
<dbReference type="OrthoDB" id="287311at2"/>
<reference evidence="2 3" key="1">
    <citation type="submission" date="2019-02" db="EMBL/GenBank/DDBJ databases">
        <title>Deep-cultivation of Planctomycetes and their phenomic and genomic characterization uncovers novel biology.</title>
        <authorList>
            <person name="Wiegand S."/>
            <person name="Jogler M."/>
            <person name="Boedeker C."/>
            <person name="Pinto D."/>
            <person name="Vollmers J."/>
            <person name="Rivas-Marin E."/>
            <person name="Kohn T."/>
            <person name="Peeters S.H."/>
            <person name="Heuer A."/>
            <person name="Rast P."/>
            <person name="Oberbeckmann S."/>
            <person name="Bunk B."/>
            <person name="Jeske O."/>
            <person name="Meyerdierks A."/>
            <person name="Storesund J.E."/>
            <person name="Kallscheuer N."/>
            <person name="Luecker S."/>
            <person name="Lage O.M."/>
            <person name="Pohl T."/>
            <person name="Merkel B.J."/>
            <person name="Hornburger P."/>
            <person name="Mueller R.-W."/>
            <person name="Bruemmer F."/>
            <person name="Labrenz M."/>
            <person name="Spormann A.M."/>
            <person name="Op den Camp H."/>
            <person name="Overmann J."/>
            <person name="Amann R."/>
            <person name="Jetten M.S.M."/>
            <person name="Mascher T."/>
            <person name="Medema M.H."/>
            <person name="Devos D.P."/>
            <person name="Kaster A.-K."/>
            <person name="Ovreas L."/>
            <person name="Rohde M."/>
            <person name="Galperin M.Y."/>
            <person name="Jogler C."/>
        </authorList>
    </citation>
    <scope>NUCLEOTIDE SEQUENCE [LARGE SCALE GENOMIC DNA]</scope>
    <source>
        <strain evidence="2 3">ETA_A1</strain>
    </source>
</reference>
<gene>
    <name evidence="2" type="ORF">ETAA1_12420</name>
</gene>
<protein>
    <recommendedName>
        <fullName evidence="4">Lipoprotein</fullName>
    </recommendedName>
</protein>
<keyword evidence="3" id="KW-1185">Reference proteome</keyword>
<dbReference type="PROSITE" id="PS51257">
    <property type="entry name" value="PROKAR_LIPOPROTEIN"/>
    <property type="match status" value="1"/>
</dbReference>
<dbReference type="KEGG" id="uli:ETAA1_12420"/>
<evidence type="ECO:0000313" key="3">
    <source>
        <dbReference type="Proteomes" id="UP000319576"/>
    </source>
</evidence>
<evidence type="ECO:0008006" key="4">
    <source>
        <dbReference type="Google" id="ProtNLM"/>
    </source>
</evidence>
<name>A0A517XPB7_9BACT</name>
<evidence type="ECO:0000313" key="2">
    <source>
        <dbReference type="EMBL" id="QDU19336.1"/>
    </source>
</evidence>
<sequence precursor="true">MTTNRLAALAALLLAGCSVGPPVAAPVVPDTARAALRTALDAWKAGRPIGSLAEASPPIVAQDFDWMAGAKLDDYAVLDDGKAEDANLRVKVQLTVRPPQGSPVKKTVSYVVGTDPKLTVFRAME</sequence>
<dbReference type="EMBL" id="CP036273">
    <property type="protein sequence ID" value="QDU19336.1"/>
    <property type="molecule type" value="Genomic_DNA"/>
</dbReference>
<proteinExistence type="predicted"/>
<dbReference type="RefSeq" id="WP_145235254.1">
    <property type="nucleotide sequence ID" value="NZ_CP036273.1"/>
</dbReference>
<evidence type="ECO:0000256" key="1">
    <source>
        <dbReference type="SAM" id="SignalP"/>
    </source>
</evidence>
<feature type="signal peptide" evidence="1">
    <location>
        <begin position="1"/>
        <end position="24"/>
    </location>
</feature>
<dbReference type="AlphaFoldDB" id="A0A517XPB7"/>
<dbReference type="Proteomes" id="UP000319576">
    <property type="component" value="Chromosome"/>
</dbReference>
<accession>A0A517XPB7</accession>
<feature type="chain" id="PRO_5021803095" description="Lipoprotein" evidence="1">
    <location>
        <begin position="25"/>
        <end position="125"/>
    </location>
</feature>